<evidence type="ECO:0000256" key="1">
    <source>
        <dbReference type="SAM" id="SignalP"/>
    </source>
</evidence>
<gene>
    <name evidence="2" type="ORF">ACFO4O_14980</name>
</gene>
<organism evidence="2 3">
    <name type="scientific">Glaciecola siphonariae</name>
    <dbReference type="NCBI Taxonomy" id="521012"/>
    <lineage>
        <taxon>Bacteria</taxon>
        <taxon>Pseudomonadati</taxon>
        <taxon>Pseudomonadota</taxon>
        <taxon>Gammaproteobacteria</taxon>
        <taxon>Alteromonadales</taxon>
        <taxon>Alteromonadaceae</taxon>
        <taxon>Glaciecola</taxon>
    </lineage>
</organism>
<protein>
    <recommendedName>
        <fullName evidence="4">Porin</fullName>
    </recommendedName>
</protein>
<sequence>MYINSKNLLLTVCLYACINTSVVNADAPEFEFSGFANIGLTYSNSDVYGFRTQLINEGREGLSLTPDSLLGVQTNVRFSDDFDFVAQVVAQDRTERSLGNFVELAFLRYQINRNWAVKAGRFSTNSYLFTDSRYVSQASYWVRPPVEMYSTAGSLGNMDGAKIAYTHETPFGYIRLSASLGQSELNNDSDSGEFEISYQDLLGLNIELQSDDWRFQVAYLNANLDDFNFAQLEEVRQAPLIAPAILAPFFQEVETALIPDGRRVSYFSIGGKYYFDSFEVTAEFGDYDSDWAFSPGSRFGYASLAYTSNNIMPFVTVAASSRKEEPVVIDVASLQGQLPPPLLNFLAVSVEPANKAAAGASVSQQSISAGFRWDFDSDWALKAQFDHYRIDENGSGLFLVLNDGFTIDQKTSYNVWSIGLATTF</sequence>
<evidence type="ECO:0000313" key="3">
    <source>
        <dbReference type="Proteomes" id="UP001595897"/>
    </source>
</evidence>
<feature type="chain" id="PRO_5045102409" description="Porin" evidence="1">
    <location>
        <begin position="26"/>
        <end position="424"/>
    </location>
</feature>
<feature type="signal peptide" evidence="1">
    <location>
        <begin position="1"/>
        <end position="25"/>
    </location>
</feature>
<evidence type="ECO:0000313" key="2">
    <source>
        <dbReference type="EMBL" id="MFC4701468.1"/>
    </source>
</evidence>
<dbReference type="InterPro" id="IPR023614">
    <property type="entry name" value="Porin_dom_sf"/>
</dbReference>
<dbReference type="Proteomes" id="UP001595897">
    <property type="component" value="Unassembled WGS sequence"/>
</dbReference>
<accession>A0ABV9M1E1</accession>
<keyword evidence="1" id="KW-0732">Signal</keyword>
<evidence type="ECO:0008006" key="4">
    <source>
        <dbReference type="Google" id="ProtNLM"/>
    </source>
</evidence>
<dbReference type="SUPFAM" id="SSF56935">
    <property type="entry name" value="Porins"/>
    <property type="match status" value="1"/>
</dbReference>
<dbReference type="RefSeq" id="WP_382409964.1">
    <property type="nucleotide sequence ID" value="NZ_JBHSGU010000009.1"/>
</dbReference>
<name>A0ABV9M1E1_9ALTE</name>
<comment type="caution">
    <text evidence="2">The sequence shown here is derived from an EMBL/GenBank/DDBJ whole genome shotgun (WGS) entry which is preliminary data.</text>
</comment>
<dbReference type="EMBL" id="JBHSGU010000009">
    <property type="protein sequence ID" value="MFC4701468.1"/>
    <property type="molecule type" value="Genomic_DNA"/>
</dbReference>
<keyword evidence="3" id="KW-1185">Reference proteome</keyword>
<dbReference type="Gene3D" id="2.40.160.10">
    <property type="entry name" value="Porin"/>
    <property type="match status" value="1"/>
</dbReference>
<reference evidence="3" key="1">
    <citation type="journal article" date="2019" name="Int. J. Syst. Evol. Microbiol.">
        <title>The Global Catalogue of Microorganisms (GCM) 10K type strain sequencing project: providing services to taxonomists for standard genome sequencing and annotation.</title>
        <authorList>
            <consortium name="The Broad Institute Genomics Platform"/>
            <consortium name="The Broad Institute Genome Sequencing Center for Infectious Disease"/>
            <person name="Wu L."/>
            <person name="Ma J."/>
        </authorList>
    </citation>
    <scope>NUCLEOTIDE SEQUENCE [LARGE SCALE GENOMIC DNA]</scope>
    <source>
        <strain evidence="3">KACC 12507</strain>
    </source>
</reference>
<proteinExistence type="predicted"/>